<feature type="region of interest" description="Disordered" evidence="6">
    <location>
        <begin position="76"/>
        <end position="102"/>
    </location>
</feature>
<comment type="similarity">
    <text evidence="2">Belongs to the UPF0057 (PMP3) family.</text>
</comment>
<feature type="transmembrane region" description="Helical" evidence="7">
    <location>
        <begin position="12"/>
        <end position="32"/>
    </location>
</feature>
<keyword evidence="5 7" id="KW-0472">Membrane</keyword>
<evidence type="ECO:0000256" key="6">
    <source>
        <dbReference type="SAM" id="MobiDB-lite"/>
    </source>
</evidence>
<dbReference type="PANTHER" id="PTHR21659">
    <property type="entry name" value="HYDROPHOBIC PROTEIN RCI2 LOW TEMPERATURE AND SALT RESPONSIVE PROTEIN LTI6 -RELATED"/>
    <property type="match status" value="1"/>
</dbReference>
<dbReference type="Pfam" id="PF01679">
    <property type="entry name" value="Pmp3"/>
    <property type="match status" value="1"/>
</dbReference>
<evidence type="ECO:0000256" key="3">
    <source>
        <dbReference type="ARBA" id="ARBA00022692"/>
    </source>
</evidence>
<dbReference type="AlphaFoldDB" id="A0A9W4TTY8"/>
<evidence type="ECO:0000313" key="8">
    <source>
        <dbReference type="EMBL" id="CAI5756330.1"/>
    </source>
</evidence>
<reference evidence="8" key="1">
    <citation type="submission" date="2022-12" db="EMBL/GenBank/DDBJ databases">
        <authorList>
            <person name="Brejova B."/>
        </authorList>
    </citation>
    <scope>NUCLEOTIDE SEQUENCE</scope>
</reference>
<accession>A0A9W4TTY8</accession>
<comment type="caution">
    <text evidence="8">The sequence shown here is derived from an EMBL/GenBank/DDBJ whole genome shotgun (WGS) entry which is preliminary data.</text>
</comment>
<evidence type="ECO:0000256" key="5">
    <source>
        <dbReference type="ARBA" id="ARBA00023136"/>
    </source>
</evidence>
<dbReference type="EMBL" id="CANTUO010000001">
    <property type="protein sequence ID" value="CAI5756330.1"/>
    <property type="molecule type" value="Genomic_DNA"/>
</dbReference>
<sequence>MSHQTSKGEQFILIVTAIILPPLSIFFAKRYSLVNKEFWISVILTLIGHLPGVIFVLYYLLYIEFPKNRESYIRLNDEETGLTEEGEEAEEPQPPPESILAQHEQDLPTYEEIVKKDTAYDVKDHKVQH</sequence>
<keyword evidence="4 7" id="KW-1133">Transmembrane helix</keyword>
<evidence type="ECO:0000313" key="9">
    <source>
        <dbReference type="Proteomes" id="UP001152885"/>
    </source>
</evidence>
<evidence type="ECO:0000256" key="2">
    <source>
        <dbReference type="ARBA" id="ARBA00009530"/>
    </source>
</evidence>
<evidence type="ECO:0000256" key="1">
    <source>
        <dbReference type="ARBA" id="ARBA00004370"/>
    </source>
</evidence>
<dbReference type="PANTHER" id="PTHR21659:SF42">
    <property type="entry name" value="UPF0057 MEMBRANE PROTEIN ZK632.10-RELATED"/>
    <property type="match status" value="1"/>
</dbReference>
<dbReference type="InterPro" id="IPR000612">
    <property type="entry name" value="PMP3"/>
</dbReference>
<comment type="subcellular location">
    <subcellularLocation>
        <location evidence="1">Membrane</location>
    </subcellularLocation>
</comment>
<organism evidence="8 9">
    <name type="scientific">Candida verbasci</name>
    <dbReference type="NCBI Taxonomy" id="1227364"/>
    <lineage>
        <taxon>Eukaryota</taxon>
        <taxon>Fungi</taxon>
        <taxon>Dikarya</taxon>
        <taxon>Ascomycota</taxon>
        <taxon>Saccharomycotina</taxon>
        <taxon>Pichiomycetes</taxon>
        <taxon>Debaryomycetaceae</taxon>
        <taxon>Candida/Lodderomyces clade</taxon>
        <taxon>Candida</taxon>
    </lineage>
</organism>
<dbReference type="Proteomes" id="UP001152885">
    <property type="component" value="Unassembled WGS sequence"/>
</dbReference>
<keyword evidence="9" id="KW-1185">Reference proteome</keyword>
<feature type="transmembrane region" description="Helical" evidence="7">
    <location>
        <begin position="38"/>
        <end position="61"/>
    </location>
</feature>
<evidence type="ECO:0000256" key="7">
    <source>
        <dbReference type="SAM" id="Phobius"/>
    </source>
</evidence>
<evidence type="ECO:0000256" key="4">
    <source>
        <dbReference type="ARBA" id="ARBA00022989"/>
    </source>
</evidence>
<dbReference type="GO" id="GO:0016020">
    <property type="term" value="C:membrane"/>
    <property type="evidence" value="ECO:0007669"/>
    <property type="project" value="UniProtKB-SubCell"/>
</dbReference>
<keyword evidence="3 7" id="KW-0812">Transmembrane</keyword>
<name>A0A9W4TTY8_9ASCO</name>
<feature type="compositionally biased region" description="Acidic residues" evidence="6">
    <location>
        <begin position="78"/>
        <end position="91"/>
    </location>
</feature>
<protein>
    <submittedName>
        <fullName evidence="8">Uncharacterized protein</fullName>
    </submittedName>
</protein>
<dbReference type="OrthoDB" id="2802411at2759"/>
<gene>
    <name evidence="8" type="ORF">CANVERA_P0846</name>
</gene>
<proteinExistence type="inferred from homology"/>